<accession>A0A068NXU6</accession>
<protein>
    <recommendedName>
        <fullName evidence="4">YcxB-like protein domain-containing protein</fullName>
    </recommendedName>
</protein>
<gene>
    <name evidence="2" type="ORF">OP10G_4819</name>
</gene>
<proteinExistence type="predicted"/>
<dbReference type="STRING" id="661478.OP10G_4819"/>
<dbReference type="RefSeq" id="WP_025227951.1">
    <property type="nucleotide sequence ID" value="NZ_CP007139.1"/>
</dbReference>
<dbReference type="EMBL" id="CP007139">
    <property type="protein sequence ID" value="AIE88187.1"/>
    <property type="molecule type" value="Genomic_DNA"/>
</dbReference>
<keyword evidence="3" id="KW-1185">Reference proteome</keyword>
<evidence type="ECO:0000313" key="2">
    <source>
        <dbReference type="EMBL" id="AIE88187.1"/>
    </source>
</evidence>
<keyword evidence="1" id="KW-0472">Membrane</keyword>
<dbReference type="KEGG" id="fgi:OP10G_4819"/>
<keyword evidence="1" id="KW-1133">Transmembrane helix</keyword>
<reference evidence="2 3" key="1">
    <citation type="journal article" date="2014" name="PLoS ONE">
        <title>The first complete genome sequence of the class fimbriimonadia in the phylum armatimonadetes.</title>
        <authorList>
            <person name="Hu Z.Y."/>
            <person name="Wang Y.Z."/>
            <person name="Im W.T."/>
            <person name="Wang S.Y."/>
            <person name="Zhao G.P."/>
            <person name="Zheng H.J."/>
            <person name="Quan Z.X."/>
        </authorList>
    </citation>
    <scope>NUCLEOTIDE SEQUENCE [LARGE SCALE GENOMIC DNA]</scope>
    <source>
        <strain evidence="2">Gsoil 348</strain>
    </source>
</reference>
<feature type="transmembrane region" description="Helical" evidence="1">
    <location>
        <begin position="27"/>
        <end position="45"/>
    </location>
</feature>
<evidence type="ECO:0008006" key="4">
    <source>
        <dbReference type="Google" id="ProtNLM"/>
    </source>
</evidence>
<keyword evidence="1" id="KW-0812">Transmembrane</keyword>
<evidence type="ECO:0000313" key="3">
    <source>
        <dbReference type="Proteomes" id="UP000027982"/>
    </source>
</evidence>
<evidence type="ECO:0000256" key="1">
    <source>
        <dbReference type="SAM" id="Phobius"/>
    </source>
</evidence>
<name>A0A068NXU6_FIMGI</name>
<dbReference type="AlphaFoldDB" id="A0A068NXU6"/>
<sequence>MLIETSSYRVSRTELTNLATAEYLRQFWWFVAVTPVFGLLALIFGSGPMQAIGMFAILWPFSIPARSVLSTAKTSRLVSGGCRVRINDDLLEFLGEKPGPSGKPYRMVIPFVNVRELVRRKEFLLVRTRQLAFVPIRLDAFGSPSEVDMLEARLRRLE</sequence>
<dbReference type="Proteomes" id="UP000027982">
    <property type="component" value="Chromosome"/>
</dbReference>
<dbReference type="HOGENOM" id="CLU_1666809_0_0_0"/>
<organism evidence="2 3">
    <name type="scientific">Fimbriimonas ginsengisoli Gsoil 348</name>
    <dbReference type="NCBI Taxonomy" id="661478"/>
    <lineage>
        <taxon>Bacteria</taxon>
        <taxon>Bacillati</taxon>
        <taxon>Armatimonadota</taxon>
        <taxon>Fimbriimonadia</taxon>
        <taxon>Fimbriimonadales</taxon>
        <taxon>Fimbriimonadaceae</taxon>
        <taxon>Fimbriimonas</taxon>
    </lineage>
</organism>